<proteinExistence type="inferred from homology"/>
<dbReference type="Pfam" id="PF02321">
    <property type="entry name" value="OEP"/>
    <property type="match status" value="2"/>
</dbReference>
<keyword evidence="2" id="KW-0472">Membrane</keyword>
<dbReference type="NCBIfam" id="TIGR01845">
    <property type="entry name" value="outer_NodT"/>
    <property type="match status" value="1"/>
</dbReference>
<dbReference type="InterPro" id="IPR010131">
    <property type="entry name" value="MdtP/NodT-like"/>
</dbReference>
<keyword evidence="2" id="KW-0564">Palmitate</keyword>
<dbReference type="EMBL" id="AM406670">
    <property type="protein sequence ID" value="CAL94953.1"/>
    <property type="molecule type" value="Genomic_DNA"/>
</dbReference>
<dbReference type="GO" id="GO:0005886">
    <property type="term" value="C:plasma membrane"/>
    <property type="evidence" value="ECO:0007669"/>
    <property type="project" value="UniProtKB-SubCell"/>
</dbReference>
<accession>A1K7Z8</accession>
<comment type="subcellular location">
    <subcellularLocation>
        <location evidence="2">Cell membrane</location>
        <topology evidence="2">Lipid-anchor</topology>
    </subcellularLocation>
</comment>
<dbReference type="KEGG" id="azo:azo2336"/>
<keyword evidence="2" id="KW-0732">Signal</keyword>
<dbReference type="eggNOG" id="COG1538">
    <property type="taxonomic scope" value="Bacteria"/>
</dbReference>
<dbReference type="Gene3D" id="1.20.1600.10">
    <property type="entry name" value="Outer membrane efflux proteins (OEP)"/>
    <property type="match status" value="1"/>
</dbReference>
<evidence type="ECO:0000313" key="4">
    <source>
        <dbReference type="Proteomes" id="UP000002588"/>
    </source>
</evidence>
<keyword evidence="2" id="KW-0812">Transmembrane</keyword>
<evidence type="ECO:0000256" key="2">
    <source>
        <dbReference type="RuleBase" id="RU362097"/>
    </source>
</evidence>
<feature type="chain" id="PRO_5001436360" evidence="2">
    <location>
        <begin position="22"/>
        <end position="487"/>
    </location>
</feature>
<keyword evidence="2" id="KW-1134">Transmembrane beta strand</keyword>
<dbReference type="GO" id="GO:0015562">
    <property type="term" value="F:efflux transmembrane transporter activity"/>
    <property type="evidence" value="ECO:0007669"/>
    <property type="project" value="InterPro"/>
</dbReference>
<organism evidence="3 4">
    <name type="scientific">Azoarcus sp. (strain BH72)</name>
    <dbReference type="NCBI Taxonomy" id="418699"/>
    <lineage>
        <taxon>Bacteria</taxon>
        <taxon>Pseudomonadati</taxon>
        <taxon>Pseudomonadota</taxon>
        <taxon>Betaproteobacteria</taxon>
        <taxon>Rhodocyclales</taxon>
        <taxon>Zoogloeaceae</taxon>
        <taxon>Azoarcus</taxon>
    </lineage>
</organism>
<feature type="signal peptide" evidence="2">
    <location>
        <begin position="1"/>
        <end position="21"/>
    </location>
</feature>
<protein>
    <submittedName>
        <fullName evidence="3">Outer membrane efflux protein</fullName>
    </submittedName>
</protein>
<dbReference type="PROSITE" id="PS51257">
    <property type="entry name" value="PROKAR_LIPOPROTEIN"/>
    <property type="match status" value="1"/>
</dbReference>
<dbReference type="Proteomes" id="UP000002588">
    <property type="component" value="Chromosome"/>
</dbReference>
<dbReference type="HOGENOM" id="CLU_012817_13_1_4"/>
<evidence type="ECO:0000256" key="1">
    <source>
        <dbReference type="ARBA" id="ARBA00007613"/>
    </source>
</evidence>
<reference evidence="3 4" key="1">
    <citation type="journal article" date="2006" name="Nat. Biotechnol.">
        <title>Complete genome of the mutualistic, N2-fixing grass endophyte Azoarcus sp. strain BH72.</title>
        <authorList>
            <person name="Krause A."/>
            <person name="Ramakumar A."/>
            <person name="Bartels D."/>
            <person name="Battistoni F."/>
            <person name="Bekel T."/>
            <person name="Boch J."/>
            <person name="Boehm M."/>
            <person name="Friedrich F."/>
            <person name="Hurek T."/>
            <person name="Krause L."/>
            <person name="Linke B."/>
            <person name="McHardy A.C."/>
            <person name="Sarkar A."/>
            <person name="Schneiker S."/>
            <person name="Syed A.A."/>
            <person name="Thauer R."/>
            <person name="Vorhoelter F.-J."/>
            <person name="Weidner S."/>
            <person name="Puehler A."/>
            <person name="Reinhold-Hurek B."/>
            <person name="Kaiser O."/>
            <person name="Goesmann A."/>
        </authorList>
    </citation>
    <scope>NUCLEOTIDE SEQUENCE [LARGE SCALE GENOMIC DNA]</scope>
    <source>
        <strain evidence="3 4">BH72</strain>
    </source>
</reference>
<dbReference type="STRING" id="62928.azo2336"/>
<name>A1K7Z8_AZOSB</name>
<keyword evidence="4" id="KW-1185">Reference proteome</keyword>
<dbReference type="AlphaFoldDB" id="A1K7Z8"/>
<dbReference type="PANTHER" id="PTHR30203">
    <property type="entry name" value="OUTER MEMBRANE CATION EFFLUX PROTEIN"/>
    <property type="match status" value="1"/>
</dbReference>
<dbReference type="InterPro" id="IPR003423">
    <property type="entry name" value="OMP_efflux"/>
</dbReference>
<dbReference type="SUPFAM" id="SSF56954">
    <property type="entry name" value="Outer membrane efflux proteins (OEP)"/>
    <property type="match status" value="1"/>
</dbReference>
<dbReference type="PANTHER" id="PTHR30203:SF33">
    <property type="entry name" value="BLR4455 PROTEIN"/>
    <property type="match status" value="1"/>
</dbReference>
<gene>
    <name evidence="3" type="primary">opcM1</name>
    <name evidence="3" type="ordered locus">azo2336</name>
</gene>
<keyword evidence="2" id="KW-0449">Lipoprotein</keyword>
<evidence type="ECO:0000313" key="3">
    <source>
        <dbReference type="EMBL" id="CAL94953.1"/>
    </source>
</evidence>
<sequence>MPRPKVFVLAAALLVGGCALGPDFRAPDVALPATFRAAEGWQVAVPQDMPATGDWWTRYRDPLLDQLLARLNADNLEVAAAAARYREALAFARGTRANALPTLDAGLAGSRSRTAASDSSSDPAARNLQRFSLTSRWEIDLWGRLARNTEADRHDAAASGADLAALRLALQATLAQDYLQLRVIDAQQRLYQRTVATYRRSLEITTNRHRAGVASLAEVAQAETQLRSAEAQGIDLQLQRARLEHAIAVLVGSAPSQLRIEPVAAVPELPPLPAAQPAEVLQRRPDVAAALRRVAAGNARIGAAEAAFFPTLVLDASAGYQHERLADLFALPHRFWSLGPTLAQHLFDGGARRAARDQAEAAYDRSVADYRQTVLDAFREAEDSLAGLRILGDERQVQAAATRAANEFLAQTNNQYLAGTVSYLNVAIAQAAALTAERASLDLLGRQLAASVELVRALGGDPWEAALAKEHPAPAVAPAPVPSPPLS</sequence>
<comment type="similarity">
    <text evidence="1 2">Belongs to the outer membrane factor (OMF) (TC 1.B.17) family.</text>
</comment>
<dbReference type="Gene3D" id="2.20.200.10">
    <property type="entry name" value="Outer membrane efflux proteins (OEP)"/>
    <property type="match status" value="1"/>
</dbReference>